<dbReference type="SUPFAM" id="SSF51735">
    <property type="entry name" value="NAD(P)-binding Rossmann-fold domains"/>
    <property type="match status" value="1"/>
</dbReference>
<keyword evidence="2" id="KW-0560">Oxidoreductase</keyword>
<comment type="similarity">
    <text evidence="1">Belongs to the short-chain dehydrogenases/reductases (SDR) family.</text>
</comment>
<gene>
    <name evidence="3" type="ORF">K8W16_00410</name>
</gene>
<evidence type="ECO:0000256" key="1">
    <source>
        <dbReference type="ARBA" id="ARBA00006484"/>
    </source>
</evidence>
<proteinExistence type="inferred from homology"/>
<sequence length="271" mass="29001">MTDLTGKTAIVTAGSKGIGLACAQALAKHGATVFVAARNEKEGEEAVCGIRKQGGRAFFLRFDATRAEDYPRLMDTAARKDGRLDILVNNYGSTDTARDKDLLEGDSEAFFRIVRANIQSVYLSCRRAVPFMKESGGGSIINISSIGSRVPDVSRLAYTLSKAAINALTQNIALQYARDGIRCNAVLPGLIATDAALRNMPESFLRSFLRHVPLGRMGTPEDVANAVLYFAGDASSYVTGALHEVAGGYALGTPQYAEYASPEPFLPGDRP</sequence>
<dbReference type="AlphaFoldDB" id="A0A921AUL9"/>
<dbReference type="NCBIfam" id="NF005559">
    <property type="entry name" value="PRK07231.1"/>
    <property type="match status" value="1"/>
</dbReference>
<reference evidence="3" key="2">
    <citation type="submission" date="2021-09" db="EMBL/GenBank/DDBJ databases">
        <authorList>
            <person name="Gilroy R."/>
        </authorList>
    </citation>
    <scope>NUCLEOTIDE SEQUENCE</scope>
    <source>
        <strain evidence="3">ChiGjej2B2-19336</strain>
    </source>
</reference>
<evidence type="ECO:0000313" key="3">
    <source>
        <dbReference type="EMBL" id="HJD96097.1"/>
    </source>
</evidence>
<dbReference type="CDD" id="cd05233">
    <property type="entry name" value="SDR_c"/>
    <property type="match status" value="1"/>
</dbReference>
<dbReference type="PANTHER" id="PTHR43477:SF1">
    <property type="entry name" value="DIHYDROANTICAPSIN 7-DEHYDROGENASE"/>
    <property type="match status" value="1"/>
</dbReference>
<dbReference type="InterPro" id="IPR002347">
    <property type="entry name" value="SDR_fam"/>
</dbReference>
<dbReference type="Gene3D" id="3.40.50.720">
    <property type="entry name" value="NAD(P)-binding Rossmann-like Domain"/>
    <property type="match status" value="1"/>
</dbReference>
<dbReference type="InterPro" id="IPR051122">
    <property type="entry name" value="SDR_DHRS6-like"/>
</dbReference>
<reference evidence="3" key="1">
    <citation type="journal article" date="2021" name="PeerJ">
        <title>Extensive microbial diversity within the chicken gut microbiome revealed by metagenomics and culture.</title>
        <authorList>
            <person name="Gilroy R."/>
            <person name="Ravi A."/>
            <person name="Getino M."/>
            <person name="Pursley I."/>
            <person name="Horton D.L."/>
            <person name="Alikhan N.F."/>
            <person name="Baker D."/>
            <person name="Gharbi K."/>
            <person name="Hall N."/>
            <person name="Watson M."/>
            <person name="Adriaenssens E.M."/>
            <person name="Foster-Nyarko E."/>
            <person name="Jarju S."/>
            <person name="Secka A."/>
            <person name="Antonio M."/>
            <person name="Oren A."/>
            <person name="Chaudhuri R.R."/>
            <person name="La Ragione R."/>
            <person name="Hildebrand F."/>
            <person name="Pallen M.J."/>
        </authorList>
    </citation>
    <scope>NUCLEOTIDE SEQUENCE</scope>
    <source>
        <strain evidence="3">ChiGjej2B2-19336</strain>
    </source>
</reference>
<dbReference type="Proteomes" id="UP000698963">
    <property type="component" value="Unassembled WGS sequence"/>
</dbReference>
<dbReference type="PRINTS" id="PR00081">
    <property type="entry name" value="GDHRDH"/>
</dbReference>
<organism evidence="3 4">
    <name type="scientific">Mailhella massiliensis</name>
    <dbReference type="NCBI Taxonomy" id="1903261"/>
    <lineage>
        <taxon>Bacteria</taxon>
        <taxon>Pseudomonadati</taxon>
        <taxon>Thermodesulfobacteriota</taxon>
        <taxon>Desulfovibrionia</taxon>
        <taxon>Desulfovibrionales</taxon>
        <taxon>Desulfovibrionaceae</taxon>
        <taxon>Mailhella</taxon>
    </lineage>
</organism>
<evidence type="ECO:0000313" key="4">
    <source>
        <dbReference type="Proteomes" id="UP000698963"/>
    </source>
</evidence>
<dbReference type="Pfam" id="PF13561">
    <property type="entry name" value="adh_short_C2"/>
    <property type="match status" value="1"/>
</dbReference>
<name>A0A921AUL9_9BACT</name>
<dbReference type="EMBL" id="DYZA01000011">
    <property type="protein sequence ID" value="HJD96097.1"/>
    <property type="molecule type" value="Genomic_DNA"/>
</dbReference>
<dbReference type="InterPro" id="IPR036291">
    <property type="entry name" value="NAD(P)-bd_dom_sf"/>
</dbReference>
<accession>A0A921AUL9</accession>
<dbReference type="PRINTS" id="PR00080">
    <property type="entry name" value="SDRFAMILY"/>
</dbReference>
<comment type="caution">
    <text evidence="3">The sequence shown here is derived from an EMBL/GenBank/DDBJ whole genome shotgun (WGS) entry which is preliminary data.</text>
</comment>
<dbReference type="FunFam" id="3.40.50.720:FF:000084">
    <property type="entry name" value="Short-chain dehydrogenase reductase"/>
    <property type="match status" value="1"/>
</dbReference>
<dbReference type="GO" id="GO:0016491">
    <property type="term" value="F:oxidoreductase activity"/>
    <property type="evidence" value="ECO:0007669"/>
    <property type="project" value="UniProtKB-KW"/>
</dbReference>
<evidence type="ECO:0000256" key="2">
    <source>
        <dbReference type="ARBA" id="ARBA00023002"/>
    </source>
</evidence>
<dbReference type="PANTHER" id="PTHR43477">
    <property type="entry name" value="DIHYDROANTICAPSIN 7-DEHYDROGENASE"/>
    <property type="match status" value="1"/>
</dbReference>
<dbReference type="RefSeq" id="WP_304120179.1">
    <property type="nucleotide sequence ID" value="NZ_DYZA01000011.1"/>
</dbReference>
<protein>
    <submittedName>
        <fullName evidence="3">SDR family oxidoreductase</fullName>
    </submittedName>
</protein>